<dbReference type="Gene3D" id="3.20.20.190">
    <property type="entry name" value="Phosphatidylinositol (PI) phosphodiesterase"/>
    <property type="match status" value="1"/>
</dbReference>
<dbReference type="Pfam" id="PF03009">
    <property type="entry name" value="GDPD"/>
    <property type="match status" value="1"/>
</dbReference>
<dbReference type="RefSeq" id="WP_093973284.1">
    <property type="nucleotide sequence ID" value="NZ_FXXQ01000003.1"/>
</dbReference>
<feature type="domain" description="GP-PDE" evidence="1">
    <location>
        <begin position="11"/>
        <end position="255"/>
    </location>
</feature>
<name>A0A238J086_9RHOB</name>
<protein>
    <submittedName>
        <fullName evidence="2">Glycerophosphoryl diester phosphodiesterase</fullName>
        <ecNumber evidence="2">3.1.4.46</ecNumber>
    </submittedName>
</protein>
<evidence type="ECO:0000259" key="1">
    <source>
        <dbReference type="PROSITE" id="PS51704"/>
    </source>
</evidence>
<dbReference type="Proteomes" id="UP000201838">
    <property type="component" value="Unassembled WGS sequence"/>
</dbReference>
<evidence type="ECO:0000313" key="2">
    <source>
        <dbReference type="EMBL" id="SMX23314.1"/>
    </source>
</evidence>
<sequence length="255" mass="27993">MKIALPQSLINTPLAHRGLHDAAKGRIENAMASFRAAIDAGYGIELDVQLSADAQAMSFHDDTLDRLTSEVGFVRERTSRELGTIRLNGTDDTIPMFRDVLDLVAGQVPLLVEIKDQDGAFGDGVGPLERAVARDLQDYRGDCAVMSFNPHSVAAMQALLPRTARGITTEGFEPEPEGISREVLDGLRDIDAYDRVGASFISHDRNDLDRLRVMELKAQGARVLCWTVRSRQEETQARKVAENITFEGYLPALAG</sequence>
<dbReference type="SUPFAM" id="SSF51695">
    <property type="entry name" value="PLC-like phosphodiesterases"/>
    <property type="match status" value="1"/>
</dbReference>
<dbReference type="PROSITE" id="PS51704">
    <property type="entry name" value="GP_PDE"/>
    <property type="match status" value="1"/>
</dbReference>
<accession>A0A238J086</accession>
<organism evidence="2 3">
    <name type="scientific">Boseongicola aestuarii</name>
    <dbReference type="NCBI Taxonomy" id="1470561"/>
    <lineage>
        <taxon>Bacteria</taxon>
        <taxon>Pseudomonadati</taxon>
        <taxon>Pseudomonadota</taxon>
        <taxon>Alphaproteobacteria</taxon>
        <taxon>Rhodobacterales</taxon>
        <taxon>Paracoccaceae</taxon>
        <taxon>Boseongicola</taxon>
    </lineage>
</organism>
<dbReference type="PANTHER" id="PTHR46211">
    <property type="entry name" value="GLYCEROPHOSPHORYL DIESTER PHOSPHODIESTERASE"/>
    <property type="match status" value="1"/>
</dbReference>
<dbReference type="AlphaFoldDB" id="A0A238J086"/>
<keyword evidence="3" id="KW-1185">Reference proteome</keyword>
<keyword evidence="2" id="KW-0378">Hydrolase</keyword>
<dbReference type="EMBL" id="FXXQ01000003">
    <property type="protein sequence ID" value="SMX23314.1"/>
    <property type="molecule type" value="Genomic_DNA"/>
</dbReference>
<evidence type="ECO:0000313" key="3">
    <source>
        <dbReference type="Proteomes" id="UP000201838"/>
    </source>
</evidence>
<dbReference type="OrthoDB" id="384721at2"/>
<dbReference type="PANTHER" id="PTHR46211:SF1">
    <property type="entry name" value="GLYCEROPHOSPHODIESTER PHOSPHODIESTERASE, CYTOPLASMIC"/>
    <property type="match status" value="1"/>
</dbReference>
<dbReference type="InterPro" id="IPR017946">
    <property type="entry name" value="PLC-like_Pdiesterase_TIM-brl"/>
</dbReference>
<dbReference type="GO" id="GO:0008889">
    <property type="term" value="F:glycerophosphodiester phosphodiesterase activity"/>
    <property type="evidence" value="ECO:0007669"/>
    <property type="project" value="UniProtKB-EC"/>
</dbReference>
<gene>
    <name evidence="2" type="primary">ugpQ</name>
    <name evidence="2" type="ORF">BOA8489_01419</name>
</gene>
<reference evidence="2 3" key="1">
    <citation type="submission" date="2017-05" db="EMBL/GenBank/DDBJ databases">
        <authorList>
            <person name="Song R."/>
            <person name="Chenine A.L."/>
            <person name="Ruprecht R.M."/>
        </authorList>
    </citation>
    <scope>NUCLEOTIDE SEQUENCE [LARGE SCALE GENOMIC DNA]</scope>
    <source>
        <strain evidence="2 3">CECT 8489</strain>
    </source>
</reference>
<dbReference type="InterPro" id="IPR030395">
    <property type="entry name" value="GP_PDE_dom"/>
</dbReference>
<proteinExistence type="predicted"/>
<dbReference type="EC" id="3.1.4.46" evidence="2"/>
<dbReference type="GO" id="GO:0006629">
    <property type="term" value="P:lipid metabolic process"/>
    <property type="evidence" value="ECO:0007669"/>
    <property type="project" value="InterPro"/>
</dbReference>